<reference evidence="2" key="1">
    <citation type="submission" date="2022-08" db="EMBL/GenBank/DDBJ databases">
        <title>Complete Genome Sequences of 2 Bosea sp. soil isolates.</title>
        <authorList>
            <person name="Alvarez Arevalo M."/>
            <person name="Sterndorff E.B."/>
            <person name="Faurdal D."/>
            <person name="Joergensen T.S."/>
            <person name="Weber T."/>
        </authorList>
    </citation>
    <scope>NUCLEOTIDE SEQUENCE</scope>
    <source>
        <strain evidence="2">NBC_00436</strain>
    </source>
</reference>
<feature type="domain" description="Recombinase" evidence="1">
    <location>
        <begin position="1"/>
        <end position="115"/>
    </location>
</feature>
<dbReference type="GO" id="GO:0003677">
    <property type="term" value="F:DNA binding"/>
    <property type="evidence" value="ECO:0007669"/>
    <property type="project" value="InterPro"/>
</dbReference>
<dbReference type="InterPro" id="IPR050639">
    <property type="entry name" value="SSR_resolvase"/>
</dbReference>
<dbReference type="InterPro" id="IPR025827">
    <property type="entry name" value="Zn_ribbon_recom_dom"/>
</dbReference>
<dbReference type="InterPro" id="IPR011109">
    <property type="entry name" value="DNA_bind_recombinase_dom"/>
</dbReference>
<accession>A0A9E7ZQJ3</accession>
<proteinExistence type="predicted"/>
<dbReference type="Pfam" id="PF13408">
    <property type="entry name" value="Zn_ribbon_recom"/>
    <property type="match status" value="1"/>
</dbReference>
<evidence type="ECO:0000313" key="2">
    <source>
        <dbReference type="EMBL" id="UZF85112.1"/>
    </source>
</evidence>
<dbReference type="InterPro" id="IPR038109">
    <property type="entry name" value="DNA_bind_recomb_sf"/>
</dbReference>
<organism evidence="2">
    <name type="scientific">Bosea sp. NBC_00436</name>
    <dbReference type="NCBI Taxonomy" id="2969620"/>
    <lineage>
        <taxon>Bacteria</taxon>
        <taxon>Pseudomonadati</taxon>
        <taxon>Pseudomonadota</taxon>
        <taxon>Alphaproteobacteria</taxon>
        <taxon>Hyphomicrobiales</taxon>
        <taxon>Boseaceae</taxon>
        <taxon>Bosea</taxon>
    </lineage>
</organism>
<dbReference type="Pfam" id="PF07508">
    <property type="entry name" value="Recombinase"/>
    <property type="match status" value="1"/>
</dbReference>
<name>A0A9E7ZQJ3_9HYPH</name>
<dbReference type="EMBL" id="CP102774">
    <property type="protein sequence ID" value="UZF85112.1"/>
    <property type="molecule type" value="Genomic_DNA"/>
</dbReference>
<dbReference type="PROSITE" id="PS51737">
    <property type="entry name" value="RECOMBINASE_DNA_BIND"/>
    <property type="match status" value="1"/>
</dbReference>
<dbReference type="PANTHER" id="PTHR30461:SF23">
    <property type="entry name" value="DNA RECOMBINASE-RELATED"/>
    <property type="match status" value="1"/>
</dbReference>
<dbReference type="Gene3D" id="3.90.1750.20">
    <property type="entry name" value="Putative Large Serine Recombinase, Chain B, Domain 2"/>
    <property type="match status" value="1"/>
</dbReference>
<dbReference type="AlphaFoldDB" id="A0A9E7ZQJ3"/>
<sequence length="380" mass="42250">MVRRIFADYLSGQTPRQIAHALNEEGVPPPRGKGWNASTINGSSARGNGIIQNELYAGRLVWNKVRMVKNPANGRRVSRPNPRDAWIRAERPDLVIISTDTFELANALKHDRSIKQPEQARRNIRLLSGLLRCSCCGGGFSTAGVDKSGRVRIRCSRHAESGTCPDPRTYYLAWVESTVLSALVRELKGQSVIRQAHFDYRQERWSRLQAAQLRRNEVHERLKKVAEEMDRLTDYLARGVGDPIRIDQRCQQGRIEEETLRGELLALDRTSDDLEINPETVLDYLGTVRELRARAKLGTVEADSPAAVLVRSLVKSVAIIPKRAEDAPMIEITARLRPLCRNPDRSGLSGGPMVAGEGLVRGEALDLPSFSLVAPLTGDA</sequence>
<protein>
    <submittedName>
        <fullName evidence="2">Recombinase family protein</fullName>
    </submittedName>
</protein>
<dbReference type="PANTHER" id="PTHR30461">
    <property type="entry name" value="DNA-INVERTASE FROM LAMBDOID PROPHAGE"/>
    <property type="match status" value="1"/>
</dbReference>
<dbReference type="GO" id="GO:0000150">
    <property type="term" value="F:DNA strand exchange activity"/>
    <property type="evidence" value="ECO:0007669"/>
    <property type="project" value="InterPro"/>
</dbReference>
<evidence type="ECO:0000259" key="1">
    <source>
        <dbReference type="PROSITE" id="PS51737"/>
    </source>
</evidence>
<gene>
    <name evidence="2" type="ORF">NWE54_14865</name>
</gene>